<organism evidence="1 2">
    <name type="scientific">Leucogyrophana mollusca</name>
    <dbReference type="NCBI Taxonomy" id="85980"/>
    <lineage>
        <taxon>Eukaryota</taxon>
        <taxon>Fungi</taxon>
        <taxon>Dikarya</taxon>
        <taxon>Basidiomycota</taxon>
        <taxon>Agaricomycotina</taxon>
        <taxon>Agaricomycetes</taxon>
        <taxon>Agaricomycetidae</taxon>
        <taxon>Boletales</taxon>
        <taxon>Boletales incertae sedis</taxon>
        <taxon>Leucogyrophana</taxon>
    </lineage>
</organism>
<sequence>MRLWYRRPTPSLATPGGNVISEGHKDPSGVKGQEEKTLFTCDLLRRICHILHFVLVVLHLCLVGVTVNHLDRRIIILINPETDVFTTILSASLQTFYTSYTALLVYLTQRVSIWRSLSQWQRVTFIHDLSEAWTGLGAALVGLWNQLTIAASPLGALSVAAYLLCITILHITSSSIMQFQNFNNSITASVPTTLGWPDATDAYLANMSWATITAVGPFVDQLSGIESAGASNGTVYDVLSSNTGTGYTTVNATRVKARCSLLTGVTYSFNNDMFYVPSNGGLVDENWQMIPWKDQIISLETQIENVVAFIVTTGIEASPETLEEAVIPMYWPYYSNATTFGPDAHIMLAPLNAYLVSCNITTVHTSVAVDVQTNGILLPDNVSDTSSSPRPRQWTTIPANSSFDFSLPDTGNYGWVANAFSSAGLIGSDYMVCTGNGSMSCYELSNSDLSIMQLVGANSSQATPTPSYHPANSSDTTPTLILSVHQMETAVASLLAKSMWTAGLLGSAGGGFDRGTGSAPVTEVELQMRLNINWVPVSH</sequence>
<keyword evidence="2" id="KW-1185">Reference proteome</keyword>
<name>A0ACB8B0G8_9AGAM</name>
<accession>A0ACB8B0G8</accession>
<comment type="caution">
    <text evidence="1">The sequence shown here is derived from an EMBL/GenBank/DDBJ whole genome shotgun (WGS) entry which is preliminary data.</text>
</comment>
<protein>
    <submittedName>
        <fullName evidence="1">Uncharacterized protein</fullName>
    </submittedName>
</protein>
<reference evidence="1" key="1">
    <citation type="journal article" date="2021" name="New Phytol.">
        <title>Evolutionary innovations through gain and loss of genes in the ectomycorrhizal Boletales.</title>
        <authorList>
            <person name="Wu G."/>
            <person name="Miyauchi S."/>
            <person name="Morin E."/>
            <person name="Kuo A."/>
            <person name="Drula E."/>
            <person name="Varga T."/>
            <person name="Kohler A."/>
            <person name="Feng B."/>
            <person name="Cao Y."/>
            <person name="Lipzen A."/>
            <person name="Daum C."/>
            <person name="Hundley H."/>
            <person name="Pangilinan J."/>
            <person name="Johnson J."/>
            <person name="Barry K."/>
            <person name="LaButti K."/>
            <person name="Ng V."/>
            <person name="Ahrendt S."/>
            <person name="Min B."/>
            <person name="Choi I.G."/>
            <person name="Park H."/>
            <person name="Plett J.M."/>
            <person name="Magnuson J."/>
            <person name="Spatafora J.W."/>
            <person name="Nagy L.G."/>
            <person name="Henrissat B."/>
            <person name="Grigoriev I.V."/>
            <person name="Yang Z.L."/>
            <person name="Xu J."/>
            <person name="Martin F.M."/>
        </authorList>
    </citation>
    <scope>NUCLEOTIDE SEQUENCE</scope>
    <source>
        <strain evidence="1">KUC20120723A-06</strain>
    </source>
</reference>
<dbReference type="EMBL" id="MU266720">
    <property type="protein sequence ID" value="KAH7918894.1"/>
    <property type="molecule type" value="Genomic_DNA"/>
</dbReference>
<dbReference type="Proteomes" id="UP000790709">
    <property type="component" value="Unassembled WGS sequence"/>
</dbReference>
<gene>
    <name evidence="1" type="ORF">BV22DRAFT_1041424</name>
</gene>
<proteinExistence type="predicted"/>
<evidence type="ECO:0000313" key="1">
    <source>
        <dbReference type="EMBL" id="KAH7918894.1"/>
    </source>
</evidence>
<evidence type="ECO:0000313" key="2">
    <source>
        <dbReference type="Proteomes" id="UP000790709"/>
    </source>
</evidence>